<dbReference type="GO" id="GO:0008800">
    <property type="term" value="F:beta-lactamase activity"/>
    <property type="evidence" value="ECO:0007669"/>
    <property type="project" value="InterPro"/>
</dbReference>
<dbReference type="InterPro" id="IPR012338">
    <property type="entry name" value="Beta-lactam/transpept-like"/>
</dbReference>
<dbReference type="AlphaFoldDB" id="A0A9D2LTB1"/>
<dbReference type="GO" id="GO:0046677">
    <property type="term" value="P:response to antibiotic"/>
    <property type="evidence" value="ECO:0007669"/>
    <property type="project" value="InterPro"/>
</dbReference>
<dbReference type="GO" id="GO:0030655">
    <property type="term" value="P:beta-lactam antibiotic catabolic process"/>
    <property type="evidence" value="ECO:0007669"/>
    <property type="project" value="InterPro"/>
</dbReference>
<accession>A0A9D2LTB1</accession>
<organism evidence="3 4">
    <name type="scientific">Candidatus Blautia faecavium</name>
    <dbReference type="NCBI Taxonomy" id="2838487"/>
    <lineage>
        <taxon>Bacteria</taxon>
        <taxon>Bacillati</taxon>
        <taxon>Bacillota</taxon>
        <taxon>Clostridia</taxon>
        <taxon>Lachnospirales</taxon>
        <taxon>Lachnospiraceae</taxon>
        <taxon>Blautia</taxon>
    </lineage>
</organism>
<dbReference type="Proteomes" id="UP000823842">
    <property type="component" value="Unassembled WGS sequence"/>
</dbReference>
<feature type="chain" id="PRO_5039357718" evidence="1">
    <location>
        <begin position="32"/>
        <end position="490"/>
    </location>
</feature>
<dbReference type="Gene3D" id="3.40.710.10">
    <property type="entry name" value="DD-peptidase/beta-lactamase superfamily"/>
    <property type="match status" value="1"/>
</dbReference>
<feature type="domain" description="Beta-lactamase class A catalytic" evidence="2">
    <location>
        <begin position="252"/>
        <end position="461"/>
    </location>
</feature>
<proteinExistence type="predicted"/>
<evidence type="ECO:0000313" key="3">
    <source>
        <dbReference type="EMBL" id="HJB29017.1"/>
    </source>
</evidence>
<dbReference type="Pfam" id="PF13354">
    <property type="entry name" value="Beta-lactamase2"/>
    <property type="match status" value="1"/>
</dbReference>
<dbReference type="PANTHER" id="PTHR35333">
    <property type="entry name" value="BETA-LACTAMASE"/>
    <property type="match status" value="1"/>
</dbReference>
<dbReference type="PANTHER" id="PTHR35333:SF3">
    <property type="entry name" value="BETA-LACTAMASE-TYPE TRANSPEPTIDASE FOLD CONTAINING PROTEIN"/>
    <property type="match status" value="1"/>
</dbReference>
<sequence length="490" mass="53947">MDHDKKLKKVKLFLCCGAAAVCLTVPSEVWAAQDSLLSVTEESQILPIPDGSGKYMLKSDGFYCLNPDGTKENTPAVHYFDHFVIDGTVFDGYYYHNGEGEFTAGSPHVEELRQLSVPSSEQEEEVSWAAVFDGYYMVGNLGKLTAAPQIRYMDHLVMNGVTFDGYYFFDETGRLVTDPGIHYISMNSNGRSFEGNYYFGGTNGALTQEPDTTPEGFAVSADGKVQNLEDLNINTLKPQLETMLSGYQGDWSVYVKDLVTGEELTLNDTPMYSASLIKPFILAQTYANMDAVLASQGRLLNMPADNVAVSAKVQDLMWNMITVSDNESANELVRLQTDSHDFLKGAEAVNAFLKSEGYEETSVQHTLHPSSSASQGLGGSNTTTVRECGKLLESIYNGECVSPEASEAMLNMLLNQQNTWKIPDGLQSGIQVANKTGETDVCQHDIAIVYGEKTTYILCVMSQDCPDENTAIENIRDISRVTYSYLNYQA</sequence>
<keyword evidence="3" id="KW-0378">Hydrolase</keyword>
<dbReference type="SUPFAM" id="SSF56601">
    <property type="entry name" value="beta-lactamase/transpeptidase-like"/>
    <property type="match status" value="1"/>
</dbReference>
<evidence type="ECO:0000313" key="4">
    <source>
        <dbReference type="Proteomes" id="UP000823842"/>
    </source>
</evidence>
<name>A0A9D2LTB1_9FIRM</name>
<feature type="signal peptide" evidence="1">
    <location>
        <begin position="1"/>
        <end position="31"/>
    </location>
</feature>
<dbReference type="InterPro" id="IPR045155">
    <property type="entry name" value="Beta-lactam_cat"/>
</dbReference>
<reference evidence="3" key="1">
    <citation type="journal article" date="2021" name="PeerJ">
        <title>Extensive microbial diversity within the chicken gut microbiome revealed by metagenomics and culture.</title>
        <authorList>
            <person name="Gilroy R."/>
            <person name="Ravi A."/>
            <person name="Getino M."/>
            <person name="Pursley I."/>
            <person name="Horton D.L."/>
            <person name="Alikhan N.F."/>
            <person name="Baker D."/>
            <person name="Gharbi K."/>
            <person name="Hall N."/>
            <person name="Watson M."/>
            <person name="Adriaenssens E.M."/>
            <person name="Foster-Nyarko E."/>
            <person name="Jarju S."/>
            <person name="Secka A."/>
            <person name="Antonio M."/>
            <person name="Oren A."/>
            <person name="Chaudhuri R.R."/>
            <person name="La Ragione R."/>
            <person name="Hildebrand F."/>
            <person name="Pallen M.J."/>
        </authorList>
    </citation>
    <scope>NUCLEOTIDE SEQUENCE</scope>
    <source>
        <strain evidence="3">ChiSjej1B19-5720</strain>
    </source>
</reference>
<dbReference type="InterPro" id="IPR000871">
    <property type="entry name" value="Beta-lactam_class-A"/>
</dbReference>
<protein>
    <submittedName>
        <fullName evidence="3">Class A beta-lactamase-related serine hydrolase</fullName>
    </submittedName>
</protein>
<comment type="caution">
    <text evidence="3">The sequence shown here is derived from an EMBL/GenBank/DDBJ whole genome shotgun (WGS) entry which is preliminary data.</text>
</comment>
<keyword evidence="1" id="KW-0732">Signal</keyword>
<evidence type="ECO:0000256" key="1">
    <source>
        <dbReference type="SAM" id="SignalP"/>
    </source>
</evidence>
<reference evidence="3" key="2">
    <citation type="submission" date="2021-04" db="EMBL/GenBank/DDBJ databases">
        <authorList>
            <person name="Gilroy R."/>
        </authorList>
    </citation>
    <scope>NUCLEOTIDE SEQUENCE</scope>
    <source>
        <strain evidence="3">ChiSjej1B19-5720</strain>
    </source>
</reference>
<evidence type="ECO:0000259" key="2">
    <source>
        <dbReference type="Pfam" id="PF13354"/>
    </source>
</evidence>
<dbReference type="EMBL" id="DWYZ01000175">
    <property type="protein sequence ID" value="HJB29017.1"/>
    <property type="molecule type" value="Genomic_DNA"/>
</dbReference>
<gene>
    <name evidence="3" type="ORF">IAA06_09540</name>
</gene>